<dbReference type="RefSeq" id="WP_322411067.1">
    <property type="nucleotide sequence ID" value="NZ_CP139779.1"/>
</dbReference>
<dbReference type="EMBL" id="CP139779">
    <property type="protein sequence ID" value="WQB70931.1"/>
    <property type="molecule type" value="Genomic_DNA"/>
</dbReference>
<proteinExistence type="predicted"/>
<sequence length="150" mass="16617">MTSEVAMAYMERTIWAQLVASVVGLVVYLALVVPQLFTTPVGDIAWVWPMMWTILGAIVLSIVLSIVWGMIARMRDPELEHTADQRDREIERFGERIGQSFLAIGGIVALVLSMIEAPWFWIGNALFLGFFLSAALGGMARLSAYRTGLP</sequence>
<organism evidence="2 3">
    <name type="scientific">Microbacterium invictum</name>
    <dbReference type="NCBI Taxonomy" id="515415"/>
    <lineage>
        <taxon>Bacteria</taxon>
        <taxon>Bacillati</taxon>
        <taxon>Actinomycetota</taxon>
        <taxon>Actinomycetes</taxon>
        <taxon>Micrococcales</taxon>
        <taxon>Microbacteriaceae</taxon>
        <taxon>Microbacterium</taxon>
    </lineage>
</organism>
<keyword evidence="1" id="KW-0472">Membrane</keyword>
<accession>A0ABZ0VBC3</accession>
<gene>
    <name evidence="2" type="ORF">T9R20_02920</name>
</gene>
<keyword evidence="1" id="KW-0812">Transmembrane</keyword>
<protein>
    <recommendedName>
        <fullName evidence="4">DUF2178 domain-containing protein</fullName>
    </recommendedName>
</protein>
<evidence type="ECO:0000313" key="3">
    <source>
        <dbReference type="Proteomes" id="UP001324533"/>
    </source>
</evidence>
<evidence type="ECO:0000313" key="2">
    <source>
        <dbReference type="EMBL" id="WQB70931.1"/>
    </source>
</evidence>
<feature type="transmembrane region" description="Helical" evidence="1">
    <location>
        <begin position="121"/>
        <end position="140"/>
    </location>
</feature>
<keyword evidence="3" id="KW-1185">Reference proteome</keyword>
<feature type="transmembrane region" description="Helical" evidence="1">
    <location>
        <begin position="93"/>
        <end position="115"/>
    </location>
</feature>
<feature type="transmembrane region" description="Helical" evidence="1">
    <location>
        <begin position="12"/>
        <end position="31"/>
    </location>
</feature>
<name>A0ABZ0VBC3_9MICO</name>
<evidence type="ECO:0008006" key="4">
    <source>
        <dbReference type="Google" id="ProtNLM"/>
    </source>
</evidence>
<reference evidence="2 3" key="1">
    <citation type="submission" date="2023-06" db="EMBL/GenBank/DDBJ databases">
        <title>Rock-solubilizing bacteria, Microbacterium invictum, promotes re-establishment of vegetation in rocky wasteland by accelerating rock bio-weathering and reshaping soil bacterial community.</title>
        <authorList>
            <person name="Liu C."/>
        </authorList>
    </citation>
    <scope>NUCLEOTIDE SEQUENCE [LARGE SCALE GENOMIC DNA]</scope>
    <source>
        <strain evidence="2 3">X-18</strain>
    </source>
</reference>
<keyword evidence="1" id="KW-1133">Transmembrane helix</keyword>
<evidence type="ECO:0000256" key="1">
    <source>
        <dbReference type="SAM" id="Phobius"/>
    </source>
</evidence>
<dbReference type="Proteomes" id="UP001324533">
    <property type="component" value="Chromosome"/>
</dbReference>
<feature type="transmembrane region" description="Helical" evidence="1">
    <location>
        <begin position="51"/>
        <end position="72"/>
    </location>
</feature>